<reference evidence="10" key="3">
    <citation type="submission" date="2018-12" db="EMBL/GenBank/DDBJ databases">
        <title>G10K-VGP greater horseshoe bat female genome, primary haplotype.</title>
        <authorList>
            <person name="Teeling E."/>
            <person name="Myers G."/>
            <person name="Vernes S."/>
            <person name="Pippel M."/>
            <person name="Winkler S."/>
            <person name="Fedrigo O."/>
            <person name="Rhie A."/>
            <person name="Koren S."/>
            <person name="Phillippy A."/>
            <person name="Lewin H."/>
            <person name="Damas J."/>
            <person name="Howe K."/>
            <person name="Mountcastle J."/>
            <person name="Jarvis E.D."/>
        </authorList>
    </citation>
    <scope>NUCLEOTIDE SEQUENCE [LARGE SCALE GENOMIC DNA]</scope>
</reference>
<dbReference type="Pfam" id="PF21532">
    <property type="entry name" value="Bin2_C"/>
    <property type="match status" value="1"/>
</dbReference>
<dbReference type="Proteomes" id="UP000472240">
    <property type="component" value="Chromosome 10"/>
</dbReference>
<feature type="compositionally biased region" description="Basic and acidic residues" evidence="7">
    <location>
        <begin position="545"/>
        <end position="560"/>
    </location>
</feature>
<dbReference type="SUPFAM" id="SSF103657">
    <property type="entry name" value="BAR/IMD domain-like"/>
    <property type="match status" value="1"/>
</dbReference>
<name>A0A671FI31_RHIFE</name>
<dbReference type="PANTHER" id="PTHR46514">
    <property type="entry name" value="AMPHIPHYSIN"/>
    <property type="match status" value="1"/>
</dbReference>
<dbReference type="GO" id="GO:0001891">
    <property type="term" value="C:phagocytic cup"/>
    <property type="evidence" value="ECO:0007669"/>
    <property type="project" value="UniProtKB-SubCell"/>
</dbReference>
<feature type="compositionally biased region" description="Polar residues" evidence="7">
    <location>
        <begin position="376"/>
        <end position="385"/>
    </location>
</feature>
<evidence type="ECO:0000313" key="9">
    <source>
        <dbReference type="Ensembl" id="ENSRFEP00010025372.1"/>
    </source>
</evidence>
<feature type="compositionally biased region" description="Low complexity" evidence="7">
    <location>
        <begin position="291"/>
        <end position="312"/>
    </location>
</feature>
<comment type="subcellular location">
    <subcellularLocation>
        <location evidence="1">Cell projection</location>
        <location evidence="1">Phagocytic cup</location>
    </subcellularLocation>
    <subcellularLocation>
        <location evidence="4">Cell projection</location>
        <location evidence="4">Podosome membrane</location>
        <topology evidence="4">Peripheral membrane protein</topology>
        <orientation evidence="4">Cytoplasmic side</orientation>
    </subcellularLocation>
    <subcellularLocation>
        <location evidence="2">Cytoplasm</location>
    </subcellularLocation>
</comment>
<dbReference type="GO" id="GO:0071800">
    <property type="term" value="P:podosome assembly"/>
    <property type="evidence" value="ECO:0007669"/>
    <property type="project" value="Ensembl"/>
</dbReference>
<feature type="compositionally biased region" description="Basic and acidic residues" evidence="7">
    <location>
        <begin position="507"/>
        <end position="520"/>
    </location>
</feature>
<evidence type="ECO:0000256" key="5">
    <source>
        <dbReference type="ARBA" id="ARBA00072987"/>
    </source>
</evidence>
<dbReference type="FunFam" id="1.20.1270.60:FF:000167">
    <property type="entry name" value="Bridging integrator 2"/>
    <property type="match status" value="1"/>
</dbReference>
<evidence type="ECO:0000256" key="2">
    <source>
        <dbReference type="ARBA" id="ARBA00004496"/>
    </source>
</evidence>
<evidence type="ECO:0000256" key="6">
    <source>
        <dbReference type="SAM" id="Coils"/>
    </source>
</evidence>
<dbReference type="Ensembl" id="ENSRFET00010027573.1">
    <property type="protein sequence ID" value="ENSRFEP00010025372.1"/>
    <property type="gene ID" value="ENSRFEG00010016668.1"/>
</dbReference>
<dbReference type="GeneTree" id="ENSGT00950000182882"/>
<feature type="compositionally biased region" description="Polar residues" evidence="7">
    <location>
        <begin position="464"/>
        <end position="483"/>
    </location>
</feature>
<dbReference type="SMART" id="SM00721">
    <property type="entry name" value="BAR"/>
    <property type="match status" value="1"/>
</dbReference>
<dbReference type="PROSITE" id="PS51021">
    <property type="entry name" value="BAR"/>
    <property type="match status" value="1"/>
</dbReference>
<gene>
    <name evidence="9" type="primary">BIN2</name>
</gene>
<reference evidence="9" key="4">
    <citation type="submission" date="2025-08" db="UniProtKB">
        <authorList>
            <consortium name="Ensembl"/>
        </authorList>
    </citation>
    <scope>IDENTIFICATION</scope>
</reference>
<feature type="compositionally biased region" description="Basic and acidic residues" evidence="7">
    <location>
        <begin position="339"/>
        <end position="354"/>
    </location>
</feature>
<protein>
    <recommendedName>
        <fullName evidence="5">Bridging integrator 2</fullName>
    </recommendedName>
</protein>
<dbReference type="FunCoup" id="A0A671FI31">
    <property type="interactions" value="243"/>
</dbReference>
<dbReference type="GO" id="GO:0042995">
    <property type="term" value="C:cell projection"/>
    <property type="evidence" value="ECO:0007669"/>
    <property type="project" value="UniProtKB-SubCell"/>
</dbReference>
<reference evidence="9 10" key="2">
    <citation type="journal article" date="2018" name="Annu Rev Anim Biosci">
        <title>Bat Biology, Genomes, and the Bat1K Project: To Generate Chromosome-Level Genomes for All Living Bat Species.</title>
        <authorList>
            <person name="Teeling E.C."/>
            <person name="Vernes S.C."/>
            <person name="Davalos L.M."/>
            <person name="Ray D.A."/>
            <person name="Gilbert M.T.P."/>
            <person name="Myers E."/>
        </authorList>
    </citation>
    <scope>NUCLEOTIDE SEQUENCE</scope>
</reference>
<keyword evidence="10" id="KW-1185">Reference proteome</keyword>
<evidence type="ECO:0000256" key="3">
    <source>
        <dbReference type="ARBA" id="ARBA00022490"/>
    </source>
</evidence>
<dbReference type="AlphaFoldDB" id="A0A671FI31"/>
<dbReference type="Pfam" id="PF03114">
    <property type="entry name" value="BAR"/>
    <property type="match status" value="1"/>
</dbReference>
<reference evidence="9 10" key="1">
    <citation type="journal article" date="2015" name="Annu Rev Anim Biosci">
        <title>The Genome 10K Project: a way forward.</title>
        <authorList>
            <person name="Koepfli K.P."/>
            <person name="Paten B."/>
            <person name="O'Brien S.J."/>
            <person name="Koepfli K.P."/>
            <person name="Paten B."/>
            <person name="Antunes A."/>
            <person name="Belov K."/>
            <person name="Bustamante C."/>
            <person name="Castoe T.A."/>
            <person name="Clawson H."/>
            <person name="Crawford A.J."/>
            <person name="Diekhans M."/>
            <person name="Distel D."/>
            <person name="Durbin R."/>
            <person name="Earl D."/>
            <person name="Fujita M.K."/>
            <person name="Gamble T."/>
            <person name="Georges A."/>
            <person name="Gemmell N."/>
            <person name="Gilbert M.T."/>
            <person name="Graves J.M."/>
            <person name="Green R.E."/>
            <person name="Hickey G."/>
            <person name="Jarvis E.D."/>
            <person name="Johnson W."/>
            <person name="Komissarov A."/>
            <person name="Korf I."/>
            <person name="Kuhn R."/>
            <person name="Larkin D.M."/>
            <person name="Lewin H."/>
            <person name="Lopez J.V."/>
            <person name="Ma J."/>
            <person name="Marques-Bonet T."/>
            <person name="Miller W."/>
            <person name="Murphy R."/>
            <person name="Pevzner P."/>
            <person name="Shapiro B."/>
            <person name="Steiner C."/>
            <person name="Tamazian G."/>
            <person name="Venkatesh B."/>
            <person name="Wang J."/>
            <person name="Wayne R."/>
            <person name="Wiley E."/>
            <person name="Yang H."/>
            <person name="Zhang G."/>
            <person name="Haussler D."/>
            <person name="Ryder O."/>
            <person name="O'Brien S.J."/>
        </authorList>
    </citation>
    <scope>NUCLEOTIDE SEQUENCE</scope>
</reference>
<feature type="coiled-coil region" evidence="6">
    <location>
        <begin position="188"/>
        <end position="222"/>
    </location>
</feature>
<keyword evidence="3" id="KW-0963">Cytoplasm</keyword>
<dbReference type="GO" id="GO:0005737">
    <property type="term" value="C:cytoplasm"/>
    <property type="evidence" value="ECO:0007669"/>
    <property type="project" value="UniProtKB-SubCell"/>
</dbReference>
<sequence>MRGMPGGRTSSSGASENRRARGQGGHPRGADRMAEGKAGGAAGLFAKQVQKKFSRAQEKVLQKLGKTVETKDERFEQNANNFYHQQTEGLKLYKDLKNFLSAVKVMHESSKKVSETLQEIYSSEWDGHEDLKAIVGNNDLLWEDYEEKLADQALRTMENYVAQFGEIKERISKRGRKLVDYDSARHHLEAVQNAKKKDEAKTAKAEEEFNKAQAVFEELNQELLEELPVLYNSRIGCYVTIFQNISNLRDVFYREMSKLNHNLYEVMSKLEKQHSNKVFVVKGLSSHSRRSLVISSPVQTSSVSSPLTSPTSPSVPPLKSARDSISVSEEELTSDPTQGEDKSEIKEEPFKDKEMEEEEAEASSSEEEEPQPACNGPTQALSSPTVEGGESQEEAAPSSPAPSPDRALIPSEQPSSLPEVVLRTRTSSEGSEQQKKRASLQRTSAPPNRPPPPRATPSRRTSSGNTPSSPAASDQGSPTSSRASLGAGTPSPRASSDVFFDAQPPEKPVRTSESREKENTDNVNPEELCTSPASMVPEVFSESGYVRKMEEDEENKKLTSDDSPESQGLQLHISAVPEESNVTAPEPQEEASTMRSAER</sequence>
<evidence type="ECO:0000313" key="10">
    <source>
        <dbReference type="Proteomes" id="UP000472240"/>
    </source>
</evidence>
<feature type="region of interest" description="Disordered" evidence="7">
    <location>
        <begin position="291"/>
        <end position="599"/>
    </location>
</feature>
<dbReference type="GO" id="GO:0006911">
    <property type="term" value="P:phagocytosis, engulfment"/>
    <property type="evidence" value="ECO:0007669"/>
    <property type="project" value="Ensembl"/>
</dbReference>
<evidence type="ECO:0000256" key="4">
    <source>
        <dbReference type="ARBA" id="ARBA00060370"/>
    </source>
</evidence>
<evidence type="ECO:0000256" key="1">
    <source>
        <dbReference type="ARBA" id="ARBA00004231"/>
    </source>
</evidence>
<dbReference type="PANTHER" id="PTHR46514:SF1">
    <property type="entry name" value="BRIDGING INTEGRATOR 2"/>
    <property type="match status" value="1"/>
</dbReference>
<dbReference type="InterPro" id="IPR048886">
    <property type="entry name" value="Bin2_C"/>
</dbReference>
<dbReference type="Gene3D" id="1.20.1270.60">
    <property type="entry name" value="Arfaptin homology (AH) domain/BAR domain"/>
    <property type="match status" value="1"/>
</dbReference>
<feature type="compositionally biased region" description="Polar residues" evidence="7">
    <location>
        <begin position="590"/>
        <end position="599"/>
    </location>
</feature>
<dbReference type="GO" id="GO:0097320">
    <property type="term" value="P:plasma membrane tubulation"/>
    <property type="evidence" value="ECO:0007669"/>
    <property type="project" value="Ensembl"/>
</dbReference>
<dbReference type="PRINTS" id="PR01251">
    <property type="entry name" value="AMPHIPHYSIN"/>
</dbReference>
<dbReference type="OMA" id="ENHRARG"/>
<dbReference type="InterPro" id="IPR004148">
    <property type="entry name" value="BAR_dom"/>
</dbReference>
<keyword evidence="6" id="KW-0175">Coiled coil</keyword>
<evidence type="ECO:0000256" key="7">
    <source>
        <dbReference type="SAM" id="MobiDB-lite"/>
    </source>
</evidence>
<dbReference type="GO" id="GO:0005543">
    <property type="term" value="F:phospholipid binding"/>
    <property type="evidence" value="ECO:0007669"/>
    <property type="project" value="Ensembl"/>
</dbReference>
<dbReference type="InterPro" id="IPR003005">
    <property type="entry name" value="Amphiphysin"/>
</dbReference>
<evidence type="ECO:0000259" key="8">
    <source>
        <dbReference type="PROSITE" id="PS51021"/>
    </source>
</evidence>
<dbReference type="InterPro" id="IPR027267">
    <property type="entry name" value="AH/BAR_dom_sf"/>
</dbReference>
<dbReference type="InParanoid" id="A0A671FI31"/>
<feature type="region of interest" description="Disordered" evidence="7">
    <location>
        <begin position="1"/>
        <end position="39"/>
    </location>
</feature>
<proteinExistence type="predicted"/>
<accession>A0A671FI31</accession>
<feature type="compositionally biased region" description="Acidic residues" evidence="7">
    <location>
        <begin position="355"/>
        <end position="370"/>
    </location>
</feature>
<organism evidence="9 10">
    <name type="scientific">Rhinolophus ferrumequinum</name>
    <name type="common">Greater horseshoe bat</name>
    <dbReference type="NCBI Taxonomy" id="59479"/>
    <lineage>
        <taxon>Eukaryota</taxon>
        <taxon>Metazoa</taxon>
        <taxon>Chordata</taxon>
        <taxon>Craniata</taxon>
        <taxon>Vertebrata</taxon>
        <taxon>Euteleostomi</taxon>
        <taxon>Mammalia</taxon>
        <taxon>Eutheria</taxon>
        <taxon>Laurasiatheria</taxon>
        <taxon>Chiroptera</taxon>
        <taxon>Yinpterochiroptera</taxon>
        <taxon>Rhinolophoidea</taxon>
        <taxon>Rhinolophidae</taxon>
        <taxon>Rhinolophinae</taxon>
        <taxon>Rhinolophus</taxon>
    </lineage>
</organism>
<reference evidence="9" key="5">
    <citation type="submission" date="2025-09" db="UniProtKB">
        <authorList>
            <consortium name="Ensembl"/>
        </authorList>
    </citation>
    <scope>IDENTIFICATION</scope>
</reference>
<feature type="domain" description="BAR" evidence="8">
    <location>
        <begin position="60"/>
        <end position="276"/>
    </location>
</feature>
<dbReference type="GO" id="GO:0060326">
    <property type="term" value="P:cell chemotaxis"/>
    <property type="evidence" value="ECO:0007669"/>
    <property type="project" value="Ensembl"/>
</dbReference>
<dbReference type="GO" id="GO:0002102">
    <property type="term" value="C:podosome"/>
    <property type="evidence" value="ECO:0007669"/>
    <property type="project" value="Ensembl"/>
</dbReference>